<evidence type="ECO:0000256" key="6">
    <source>
        <dbReference type="ARBA" id="ARBA00022540"/>
    </source>
</evidence>
<dbReference type="CDD" id="cd03703">
    <property type="entry name" value="aeIF5B_II"/>
    <property type="match status" value="1"/>
</dbReference>
<dbReference type="Proteomes" id="UP000007350">
    <property type="component" value="Unassembled WGS sequence"/>
</dbReference>
<dbReference type="GO" id="GO:0003924">
    <property type="term" value="F:GTPase activity"/>
    <property type="evidence" value="ECO:0007669"/>
    <property type="project" value="InterPro"/>
</dbReference>
<dbReference type="FunFam" id="3.40.50.10050:FF:000002">
    <property type="entry name" value="Eukaryotic translation initiation factor 5B"/>
    <property type="match status" value="1"/>
</dbReference>
<evidence type="ECO:0000259" key="15">
    <source>
        <dbReference type="PROSITE" id="PS51722"/>
    </source>
</evidence>
<dbReference type="FunFam" id="2.40.30.10:FF:000113">
    <property type="entry name" value="Translation initiation factor IF-2, putative"/>
    <property type="match status" value="1"/>
</dbReference>
<dbReference type="GO" id="GO:0005739">
    <property type="term" value="C:mitochondrion"/>
    <property type="evidence" value="ECO:0007669"/>
    <property type="project" value="TreeGrafter"/>
</dbReference>
<feature type="coiled-coil region" evidence="13">
    <location>
        <begin position="215"/>
        <end position="242"/>
    </location>
</feature>
<dbReference type="PANTHER" id="PTHR43381:SF4">
    <property type="entry name" value="EUKARYOTIC TRANSLATION INITIATION FACTOR 5B"/>
    <property type="match status" value="1"/>
</dbReference>
<dbReference type="EC" id="3.6.5.3" evidence="3"/>
<comment type="similarity">
    <text evidence="2">Belongs to the TRAFAC class translation factor GTPase superfamily. Classic translation factor GTPase family. IF-2 subfamily.</text>
</comment>
<gene>
    <name evidence="16" type="ORF">MOQ_009629</name>
</gene>
<comment type="subcellular location">
    <subcellularLocation>
        <location evidence="1">Cytoplasm</location>
    </subcellularLocation>
</comment>
<dbReference type="Pfam" id="PF11987">
    <property type="entry name" value="IF-2"/>
    <property type="match status" value="1"/>
</dbReference>
<dbReference type="Gene3D" id="3.40.50.300">
    <property type="entry name" value="P-loop containing nucleotide triphosphate hydrolases"/>
    <property type="match status" value="1"/>
</dbReference>
<dbReference type="SUPFAM" id="SSF52156">
    <property type="entry name" value="Initiation factor IF2/eIF5b, domain 3"/>
    <property type="match status" value="1"/>
</dbReference>
<name>K2MWE0_TRYCR</name>
<keyword evidence="13" id="KW-0175">Coiled coil</keyword>
<evidence type="ECO:0000313" key="17">
    <source>
        <dbReference type="Proteomes" id="UP000007350"/>
    </source>
</evidence>
<dbReference type="InterPro" id="IPR036925">
    <property type="entry name" value="TIF_IF2_dom3_sf"/>
</dbReference>
<dbReference type="FunFam" id="3.40.50.300:FF:000112">
    <property type="entry name" value="Eukaryotic translation initiation factor 5B"/>
    <property type="match status" value="1"/>
</dbReference>
<evidence type="ECO:0000256" key="7">
    <source>
        <dbReference type="ARBA" id="ARBA00022723"/>
    </source>
</evidence>
<dbReference type="NCBIfam" id="TIGR00231">
    <property type="entry name" value="small_GTP"/>
    <property type="match status" value="1"/>
</dbReference>
<dbReference type="Pfam" id="PF14578">
    <property type="entry name" value="GTP_EFTU_D4"/>
    <property type="match status" value="1"/>
</dbReference>
<comment type="caution">
    <text evidence="16">The sequence shown here is derived from an EMBL/GenBank/DDBJ whole genome shotgun (WGS) entry which is preliminary data.</text>
</comment>
<accession>K2MWE0</accession>
<evidence type="ECO:0000256" key="5">
    <source>
        <dbReference type="ARBA" id="ARBA00022490"/>
    </source>
</evidence>
<evidence type="ECO:0000256" key="2">
    <source>
        <dbReference type="ARBA" id="ARBA00007733"/>
    </source>
</evidence>
<dbReference type="InterPro" id="IPR009000">
    <property type="entry name" value="Transl_B-barrel_sf"/>
</dbReference>
<evidence type="ECO:0000256" key="13">
    <source>
        <dbReference type="SAM" id="Coils"/>
    </source>
</evidence>
<protein>
    <recommendedName>
        <fullName evidence="4">Eukaryotic translation initiation factor 5B</fullName>
        <ecNumber evidence="3">3.6.5.3</ecNumber>
    </recommendedName>
    <alternativeName>
        <fullName evidence="12">Translation initiation factor IF-2</fullName>
    </alternativeName>
</protein>
<dbReference type="InterPro" id="IPR015760">
    <property type="entry name" value="TIF_IF2"/>
</dbReference>
<evidence type="ECO:0000256" key="12">
    <source>
        <dbReference type="ARBA" id="ARBA00032478"/>
    </source>
</evidence>
<reference evidence="16 17" key="1">
    <citation type="journal article" date="2012" name="BMC Genomics">
        <title>Comparative genomic analysis of human infective Trypanosoma cruzi lineages with the bat-restricted subspecies T. cruzi marinkellei.</title>
        <authorList>
            <person name="Franzen O."/>
            <person name="Talavera-Lopez C."/>
            <person name="Ochaya S."/>
            <person name="Butler C.E."/>
            <person name="Messenger L.A."/>
            <person name="Lewis M.D."/>
            <person name="Llewellyn M.S."/>
            <person name="Marinkelle C.J."/>
            <person name="Tyler K.M."/>
            <person name="Miles M.A."/>
            <person name="Andersson B."/>
        </authorList>
    </citation>
    <scope>NUCLEOTIDE SEQUENCE [LARGE SCALE GENOMIC DNA]</scope>
    <source>
        <strain evidence="16 17">B7</strain>
    </source>
</reference>
<keyword evidence="10" id="KW-0648">Protein biosynthesis</keyword>
<evidence type="ECO:0000256" key="3">
    <source>
        <dbReference type="ARBA" id="ARBA00011986"/>
    </source>
</evidence>
<evidence type="ECO:0000313" key="16">
    <source>
        <dbReference type="EMBL" id="EKF26671.1"/>
    </source>
</evidence>
<dbReference type="InterPro" id="IPR029459">
    <property type="entry name" value="EFTU-type"/>
</dbReference>
<dbReference type="AlphaFoldDB" id="K2MWE0"/>
<dbReference type="NCBIfam" id="NF003078">
    <property type="entry name" value="PRK04004.1"/>
    <property type="match status" value="1"/>
</dbReference>
<dbReference type="InterPro" id="IPR027417">
    <property type="entry name" value="P-loop_NTPase"/>
</dbReference>
<keyword evidence="9" id="KW-0378">Hydrolase</keyword>
<dbReference type="InterPro" id="IPR000795">
    <property type="entry name" value="T_Tr_GTP-bd_dom"/>
</dbReference>
<dbReference type="GO" id="GO:0003743">
    <property type="term" value="F:translation initiation factor activity"/>
    <property type="evidence" value="ECO:0007669"/>
    <property type="project" value="UniProtKB-KW"/>
</dbReference>
<keyword evidence="6 16" id="KW-0396">Initiation factor</keyword>
<dbReference type="PRINTS" id="PR00315">
    <property type="entry name" value="ELONGATNFCT"/>
</dbReference>
<organism evidence="16 17">
    <name type="scientific">Trypanosoma cruzi marinkellei</name>
    <dbReference type="NCBI Taxonomy" id="85056"/>
    <lineage>
        <taxon>Eukaryota</taxon>
        <taxon>Discoba</taxon>
        <taxon>Euglenozoa</taxon>
        <taxon>Kinetoplastea</taxon>
        <taxon>Metakinetoplastina</taxon>
        <taxon>Trypanosomatida</taxon>
        <taxon>Trypanosomatidae</taxon>
        <taxon>Trypanosoma</taxon>
        <taxon>Schizotrypanum</taxon>
    </lineage>
</organism>
<evidence type="ECO:0000256" key="10">
    <source>
        <dbReference type="ARBA" id="ARBA00022917"/>
    </source>
</evidence>
<dbReference type="GO" id="GO:0046872">
    <property type="term" value="F:metal ion binding"/>
    <property type="evidence" value="ECO:0007669"/>
    <property type="project" value="UniProtKB-KW"/>
</dbReference>
<dbReference type="PANTHER" id="PTHR43381">
    <property type="entry name" value="TRANSLATION INITIATION FACTOR IF-2-RELATED"/>
    <property type="match status" value="1"/>
</dbReference>
<keyword evidence="17" id="KW-1185">Reference proteome</keyword>
<dbReference type="InterPro" id="IPR023115">
    <property type="entry name" value="TIF_IF2_dom3"/>
</dbReference>
<keyword evidence="7" id="KW-0479">Metal-binding</keyword>
<dbReference type="FunFam" id="2.40.30.10:FF:000013">
    <property type="entry name" value="eukaryotic translation initiation factor 5B"/>
    <property type="match status" value="1"/>
</dbReference>
<keyword evidence="11" id="KW-0342">GTP-binding</keyword>
<evidence type="ECO:0000256" key="8">
    <source>
        <dbReference type="ARBA" id="ARBA00022741"/>
    </source>
</evidence>
<dbReference type="OrthoDB" id="4928at2759"/>
<dbReference type="CDD" id="cd01887">
    <property type="entry name" value="IF2_eIF5B"/>
    <property type="match status" value="1"/>
</dbReference>
<dbReference type="Gene3D" id="3.40.50.10050">
    <property type="entry name" value="Translation initiation factor IF- 2, domain 3"/>
    <property type="match status" value="1"/>
</dbReference>
<proteinExistence type="inferred from homology"/>
<dbReference type="InterPro" id="IPR005225">
    <property type="entry name" value="Small_GTP-bd"/>
</dbReference>
<feature type="compositionally biased region" description="Acidic residues" evidence="14">
    <location>
        <begin position="150"/>
        <end position="183"/>
    </location>
</feature>
<feature type="region of interest" description="Disordered" evidence="14">
    <location>
        <begin position="27"/>
        <end position="183"/>
    </location>
</feature>
<feature type="compositionally biased region" description="Basic and acidic residues" evidence="14">
    <location>
        <begin position="28"/>
        <end position="92"/>
    </location>
</feature>
<evidence type="ECO:0000256" key="14">
    <source>
        <dbReference type="SAM" id="MobiDB-lite"/>
    </source>
</evidence>
<keyword evidence="8" id="KW-0547">Nucleotide-binding</keyword>
<dbReference type="Pfam" id="PF00009">
    <property type="entry name" value="GTP_EFTU"/>
    <property type="match status" value="1"/>
</dbReference>
<dbReference type="GO" id="GO:0005525">
    <property type="term" value="F:GTP binding"/>
    <property type="evidence" value="ECO:0007669"/>
    <property type="project" value="UniProtKB-KW"/>
</dbReference>
<evidence type="ECO:0000256" key="11">
    <source>
        <dbReference type="ARBA" id="ARBA00023134"/>
    </source>
</evidence>
<dbReference type="EMBL" id="AHKC01020203">
    <property type="protein sequence ID" value="EKF26671.1"/>
    <property type="molecule type" value="Genomic_DNA"/>
</dbReference>
<sequence length="836" mass="94485">MPPKGPKAAPKAAARKGPPAAMLAKLKQHMERQKEEEERRLREAEEEERRLREEERLAEEQRKFELAERAKEKQRRKEEERQLRKDAKKDVRNGALERMAAAGFILPDVDKIREEQQHVRDKPRHKPEPKPREKTQVAPPKQVEMAAAPPEEEEEEGGEEEESEEDGELTVATDSEDEVDEDDWEALMERDDRRAARHLENERIRAARVERVEQRRKEKEERARLRAEAEAAERAKQHVLESVTSLRSPICCVLGHVDTGKTSLLDRIRSTNVQGGEAGGITQQIGATFFPREALVGATADINKKYRYDLNVPGLLVIDTPGHESFTNLRSRGSSLCDIAILVVDIMHGLEPQTRESIRLLRQKKCPFIIALNKVDRLYAWAANENMDIEQTLSKQKDNVRSEFDSRVNQIKQELMAEGFNSELYYKNKEMRKVVSIVPTSAKTGEGISDLLLLEIQLVQQFMEGKVTYKDDLQCTILEVKPITGYGVTVDAILINGELHEGDTICLCGQNGPIFTQIRALLTPQPLKELRVRGDYIHHKQMKAAMGIKIAANDLEFVIPGTPLLVVHNGDDKDKIAHEVMREANSISDQLSPDGVGVTVQSSTLGSLEALLAYLKDMKIPVASASIGPLHKRHMIQLLSMKRKAPRYAVVLAFDVQVSEDARDIAKKNDIDIFEAKIIYHLFDMFTRYVAEYENREKERARAIAVFPVQLAIIDEAIHKSDPIILPVKIERGQLHPGTPLAIMRGDTPLLLGRVMSIERDNKNIPVARMGNECAVKINSGETGVVYDRQFTKSDSVFSLITRPSVDAIKKFKDELSEDDINLLATLIKVLKVPPR</sequence>
<evidence type="ECO:0000256" key="9">
    <source>
        <dbReference type="ARBA" id="ARBA00022801"/>
    </source>
</evidence>
<dbReference type="PROSITE" id="PS51722">
    <property type="entry name" value="G_TR_2"/>
    <property type="match status" value="1"/>
</dbReference>
<keyword evidence="5" id="KW-0963">Cytoplasm</keyword>
<dbReference type="SUPFAM" id="SSF52540">
    <property type="entry name" value="P-loop containing nucleoside triphosphate hydrolases"/>
    <property type="match status" value="1"/>
</dbReference>
<feature type="compositionally biased region" description="Basic and acidic residues" evidence="14">
    <location>
        <begin position="108"/>
        <end position="135"/>
    </location>
</feature>
<dbReference type="SUPFAM" id="SSF50447">
    <property type="entry name" value="Translation proteins"/>
    <property type="match status" value="1"/>
</dbReference>
<feature type="domain" description="Tr-type G" evidence="15">
    <location>
        <begin position="246"/>
        <end position="464"/>
    </location>
</feature>
<dbReference type="Gene3D" id="2.40.30.10">
    <property type="entry name" value="Translation factors"/>
    <property type="match status" value="2"/>
</dbReference>
<evidence type="ECO:0000256" key="1">
    <source>
        <dbReference type="ARBA" id="ARBA00004496"/>
    </source>
</evidence>
<evidence type="ECO:0000256" key="4">
    <source>
        <dbReference type="ARBA" id="ARBA00013824"/>
    </source>
</evidence>